<gene>
    <name evidence="7" type="primary">dadA</name>
    <name evidence="9" type="ORF">Ga0061063_0223</name>
</gene>
<evidence type="ECO:0000313" key="9">
    <source>
        <dbReference type="EMBL" id="CUA81381.1"/>
    </source>
</evidence>
<dbReference type="GO" id="GO:0055130">
    <property type="term" value="P:D-alanine catabolic process"/>
    <property type="evidence" value="ECO:0007669"/>
    <property type="project" value="TreeGrafter"/>
</dbReference>
<dbReference type="EMBL" id="CYHA01000001">
    <property type="protein sequence ID" value="CUA81381.1"/>
    <property type="molecule type" value="Genomic_DNA"/>
</dbReference>
<sequence length="435" mass="46940">MKVIVLGGGVVGISTAWYLAKAGCEVTVIERQEGVALETSFGNAGQISPGYSAPWAAPGIPQKAVKWLFQRHAPLAVRPDGTLYQLQWLVKMLSNCNYAAYNVNKGRMMRLAEYSRDKIRELRAETGIAYEGRQGGTLQLFRTQAQLDGMGKDIEVLKECGVDFNVLDPEGCARVEPALTATRHKLTGGLQLPNDETGDCQLFTTRLAELCRDKGVNFLFGQQVSALEQDGRRITGVRVGDVLHTADHYVVALGSYSRDLVKTLDIDIPVYPVKGYSLTVPITNPAGAPVSTVLDETYKVAITRFDDRIRVGGMAELSGYNLDLNPRRRETLEMVVSDLFPNGGDIPAATFWTGLRPMTPDGTPIIGGTRFANLSLNTGHGTLGWTMSAGSGKVMADLVTGTKPEISVDGLSIQRYAKGSQVLVATATQAATANV</sequence>
<dbReference type="AlphaFoldDB" id="A0A0K6GS75"/>
<dbReference type="InterPro" id="IPR036188">
    <property type="entry name" value="FAD/NAD-bd_sf"/>
</dbReference>
<dbReference type="FunFam" id="3.50.50.60:FF:000020">
    <property type="entry name" value="D-amino acid dehydrogenase"/>
    <property type="match status" value="1"/>
</dbReference>
<feature type="binding site" evidence="7">
    <location>
        <begin position="3"/>
        <end position="17"/>
    </location>
    <ligand>
        <name>FAD</name>
        <dbReference type="ChEBI" id="CHEBI:57692"/>
    </ligand>
</feature>
<accession>A0A0K6GS75</accession>
<evidence type="ECO:0000256" key="3">
    <source>
        <dbReference type="ARBA" id="ARBA00022630"/>
    </source>
</evidence>
<dbReference type="GO" id="GO:0005737">
    <property type="term" value="C:cytoplasm"/>
    <property type="evidence" value="ECO:0007669"/>
    <property type="project" value="TreeGrafter"/>
</dbReference>
<dbReference type="Proteomes" id="UP000243535">
    <property type="component" value="Unassembled WGS sequence"/>
</dbReference>
<dbReference type="GO" id="GO:0005886">
    <property type="term" value="C:plasma membrane"/>
    <property type="evidence" value="ECO:0007669"/>
    <property type="project" value="TreeGrafter"/>
</dbReference>
<reference evidence="10" key="1">
    <citation type="submission" date="2015-08" db="EMBL/GenBank/DDBJ databases">
        <authorList>
            <person name="Varghese N."/>
        </authorList>
    </citation>
    <scope>NUCLEOTIDE SEQUENCE [LARGE SCALE GENOMIC DNA]</scope>
    <source>
        <strain evidence="10">DSM 17901</strain>
    </source>
</reference>
<dbReference type="EC" id="1.4.99.-" evidence="7"/>
<evidence type="ECO:0000256" key="5">
    <source>
        <dbReference type="ARBA" id="ARBA00023002"/>
    </source>
</evidence>
<dbReference type="GO" id="GO:0008718">
    <property type="term" value="F:D-amino-acid dehydrogenase activity"/>
    <property type="evidence" value="ECO:0007669"/>
    <property type="project" value="UniProtKB-UniRule"/>
</dbReference>
<organism evidence="9 10">
    <name type="scientific">Gulbenkiania indica</name>
    <dbReference type="NCBI Taxonomy" id="375574"/>
    <lineage>
        <taxon>Bacteria</taxon>
        <taxon>Pseudomonadati</taxon>
        <taxon>Pseudomonadota</taxon>
        <taxon>Betaproteobacteria</taxon>
        <taxon>Neisseriales</taxon>
        <taxon>Chromobacteriaceae</taxon>
        <taxon>Gulbenkiania</taxon>
    </lineage>
</organism>
<dbReference type="NCBIfam" id="NF001933">
    <property type="entry name" value="PRK00711.1"/>
    <property type="match status" value="1"/>
</dbReference>
<dbReference type="InterPro" id="IPR006076">
    <property type="entry name" value="FAD-dep_OxRdtase"/>
</dbReference>
<evidence type="ECO:0000256" key="6">
    <source>
        <dbReference type="ARBA" id="ARBA00047884"/>
    </source>
</evidence>
<comment type="function">
    <text evidence="7">Oxidative deamination of D-amino acids.</text>
</comment>
<dbReference type="RefSeq" id="WP_054284741.1">
    <property type="nucleotide sequence ID" value="NZ_CYHA01000001.1"/>
</dbReference>
<comment type="catalytic activity">
    <reaction evidence="6 7">
        <text>a D-alpha-amino acid + A + H2O = a 2-oxocarboxylate + AH2 + NH4(+)</text>
        <dbReference type="Rhea" id="RHEA:18125"/>
        <dbReference type="ChEBI" id="CHEBI:13193"/>
        <dbReference type="ChEBI" id="CHEBI:15377"/>
        <dbReference type="ChEBI" id="CHEBI:17499"/>
        <dbReference type="ChEBI" id="CHEBI:28938"/>
        <dbReference type="ChEBI" id="CHEBI:35179"/>
        <dbReference type="ChEBI" id="CHEBI:59871"/>
    </reaction>
</comment>
<keyword evidence="5 7" id="KW-0560">Oxidoreductase</keyword>
<keyword evidence="4 7" id="KW-0274">FAD</keyword>
<evidence type="ECO:0000313" key="10">
    <source>
        <dbReference type="Proteomes" id="UP000243535"/>
    </source>
</evidence>
<name>A0A0K6GS75_9NEIS</name>
<comment type="cofactor">
    <cofactor evidence="1 7">
        <name>FAD</name>
        <dbReference type="ChEBI" id="CHEBI:57692"/>
    </cofactor>
</comment>
<dbReference type="PANTHER" id="PTHR13847">
    <property type="entry name" value="SARCOSINE DEHYDROGENASE-RELATED"/>
    <property type="match status" value="1"/>
</dbReference>
<dbReference type="STRING" id="375574.GCA_001418035_00023"/>
<dbReference type="PANTHER" id="PTHR13847:SF280">
    <property type="entry name" value="D-AMINO ACID DEHYDROGENASE"/>
    <property type="match status" value="1"/>
</dbReference>
<evidence type="ECO:0000256" key="2">
    <source>
        <dbReference type="ARBA" id="ARBA00009410"/>
    </source>
</evidence>
<dbReference type="SUPFAM" id="SSF51905">
    <property type="entry name" value="FAD/NAD(P)-binding domain"/>
    <property type="match status" value="1"/>
</dbReference>
<keyword evidence="3 7" id="KW-0285">Flavoprotein</keyword>
<dbReference type="OrthoDB" id="18526at2"/>
<dbReference type="HAMAP" id="MF_01202">
    <property type="entry name" value="DadA"/>
    <property type="match status" value="1"/>
</dbReference>
<dbReference type="Pfam" id="PF01266">
    <property type="entry name" value="DAO"/>
    <property type="match status" value="1"/>
</dbReference>
<proteinExistence type="inferred from homology"/>
<evidence type="ECO:0000256" key="7">
    <source>
        <dbReference type="HAMAP-Rule" id="MF_01202"/>
    </source>
</evidence>
<keyword evidence="10" id="KW-1185">Reference proteome</keyword>
<dbReference type="InterPro" id="IPR023080">
    <property type="entry name" value="DadA"/>
</dbReference>
<comment type="similarity">
    <text evidence="2 7">Belongs to the DadA oxidoreductase family.</text>
</comment>
<evidence type="ECO:0000259" key="8">
    <source>
        <dbReference type="Pfam" id="PF01266"/>
    </source>
</evidence>
<dbReference type="Gene3D" id="3.50.50.60">
    <property type="entry name" value="FAD/NAD(P)-binding domain"/>
    <property type="match status" value="2"/>
</dbReference>
<protein>
    <recommendedName>
        <fullName evidence="7">D-amino acid dehydrogenase</fullName>
        <ecNumber evidence="7">1.4.99.-</ecNumber>
    </recommendedName>
</protein>
<evidence type="ECO:0000256" key="4">
    <source>
        <dbReference type="ARBA" id="ARBA00022827"/>
    </source>
</evidence>
<feature type="domain" description="FAD dependent oxidoreductase" evidence="8">
    <location>
        <begin position="2"/>
        <end position="398"/>
    </location>
</feature>
<evidence type="ECO:0000256" key="1">
    <source>
        <dbReference type="ARBA" id="ARBA00001974"/>
    </source>
</evidence>
<dbReference type="SUPFAM" id="SSF54373">
    <property type="entry name" value="FAD-linked reductases, C-terminal domain"/>
    <property type="match status" value="1"/>
</dbReference>
<dbReference type="Gene3D" id="3.30.9.10">
    <property type="entry name" value="D-Amino Acid Oxidase, subunit A, domain 2"/>
    <property type="match status" value="1"/>
</dbReference>